<dbReference type="AlphaFoldDB" id="A0A494VTH9"/>
<protein>
    <submittedName>
        <fullName evidence="1">Uncharacterized protein</fullName>
    </submittedName>
</protein>
<dbReference type="RefSeq" id="WP_119410944.1">
    <property type="nucleotide sequence ID" value="NZ_CP032869.1"/>
</dbReference>
<proteinExistence type="predicted"/>
<name>A0A494VTH9_9SPHI</name>
<evidence type="ECO:0000313" key="2">
    <source>
        <dbReference type="Proteomes" id="UP000270046"/>
    </source>
</evidence>
<keyword evidence="2" id="KW-1185">Reference proteome</keyword>
<accession>A0A494VTH9</accession>
<reference evidence="1 2" key="1">
    <citation type="submission" date="2018-10" db="EMBL/GenBank/DDBJ databases">
        <title>Genome sequencing of Mucilaginibacter sp. HYN0043.</title>
        <authorList>
            <person name="Kim M."/>
            <person name="Yi H."/>
        </authorList>
    </citation>
    <scope>NUCLEOTIDE SEQUENCE [LARGE SCALE GENOMIC DNA]</scope>
    <source>
        <strain evidence="1 2">HYN0043</strain>
    </source>
</reference>
<sequence length="294" mass="33211">MDIKNFAVIKGNVITQHGLITYKAGNSGDAWATVRSNISFNNGTIEFAANIKSHNTGINLAMNSFGNQKVRIGCSRTTSKFSIRIEDEVWRSLSKAGSLNNYEFNKDIFFKIHIEGSLIKLFINDIFFCEANLSTKESPIEFSLISDADFTLHNIKLTTSTPKLFVVMQFSSEYNELYNEVIKPVSEKLRFDCIRGDEFYAGTPILLDITKSIKEATAIIAEITPDNPNVFYEIGYSHAIEKPTILLCDKRRANLPFDLSSFRTLYYENTIAGKKKIEINLTKYLENIKSSSNS</sequence>
<dbReference type="Gene3D" id="3.40.50.450">
    <property type="match status" value="1"/>
</dbReference>
<organism evidence="1 2">
    <name type="scientific">Mucilaginibacter celer</name>
    <dbReference type="NCBI Taxonomy" id="2305508"/>
    <lineage>
        <taxon>Bacteria</taxon>
        <taxon>Pseudomonadati</taxon>
        <taxon>Bacteroidota</taxon>
        <taxon>Sphingobacteriia</taxon>
        <taxon>Sphingobacteriales</taxon>
        <taxon>Sphingobacteriaceae</taxon>
        <taxon>Mucilaginibacter</taxon>
    </lineage>
</organism>
<dbReference type="KEGG" id="muh:HYN43_019575"/>
<dbReference type="EMBL" id="CP032869">
    <property type="protein sequence ID" value="AYL97371.1"/>
    <property type="molecule type" value="Genomic_DNA"/>
</dbReference>
<dbReference type="SUPFAM" id="SSF52309">
    <property type="entry name" value="N-(deoxy)ribosyltransferase-like"/>
    <property type="match status" value="1"/>
</dbReference>
<evidence type="ECO:0000313" key="1">
    <source>
        <dbReference type="EMBL" id="AYL97371.1"/>
    </source>
</evidence>
<dbReference type="Proteomes" id="UP000270046">
    <property type="component" value="Chromosome"/>
</dbReference>
<gene>
    <name evidence="1" type="ORF">HYN43_019575</name>
</gene>
<dbReference type="OrthoDB" id="9815193at2"/>